<dbReference type="GO" id="GO:0008270">
    <property type="term" value="F:zinc ion binding"/>
    <property type="evidence" value="ECO:0007669"/>
    <property type="project" value="InterPro"/>
</dbReference>
<dbReference type="EMBL" id="ML213604">
    <property type="protein sequence ID" value="TFK38194.1"/>
    <property type="molecule type" value="Genomic_DNA"/>
</dbReference>
<evidence type="ECO:0000256" key="7">
    <source>
        <dbReference type="ARBA" id="ARBA00040903"/>
    </source>
</evidence>
<feature type="compositionally biased region" description="Basic residues" evidence="8">
    <location>
        <begin position="128"/>
        <end position="144"/>
    </location>
</feature>
<feature type="region of interest" description="Disordered" evidence="8">
    <location>
        <begin position="193"/>
        <end position="324"/>
    </location>
</feature>
<evidence type="ECO:0000259" key="9">
    <source>
        <dbReference type="PROSITE" id="PS50048"/>
    </source>
</evidence>
<dbReference type="AlphaFoldDB" id="A0A5C3LYI1"/>
<dbReference type="STRING" id="68775.A0A5C3LYI1"/>
<dbReference type="GO" id="GO:0000981">
    <property type="term" value="F:DNA-binding transcription factor activity, RNA polymerase II-specific"/>
    <property type="evidence" value="ECO:0007669"/>
    <property type="project" value="InterPro"/>
</dbReference>
<keyword evidence="6" id="KW-0539">Nucleus</keyword>
<dbReference type="InterPro" id="IPR050335">
    <property type="entry name" value="ERT1_acuK_gluconeogen_tf"/>
</dbReference>
<feature type="region of interest" description="Disordered" evidence="8">
    <location>
        <begin position="124"/>
        <end position="163"/>
    </location>
</feature>
<dbReference type="Proteomes" id="UP000308652">
    <property type="component" value="Unassembled WGS sequence"/>
</dbReference>
<dbReference type="PROSITE" id="PS50048">
    <property type="entry name" value="ZN2_CY6_FUNGAL_2"/>
    <property type="match status" value="1"/>
</dbReference>
<evidence type="ECO:0000313" key="10">
    <source>
        <dbReference type="EMBL" id="TFK38194.1"/>
    </source>
</evidence>
<feature type="compositionally biased region" description="Low complexity" evidence="8">
    <location>
        <begin position="219"/>
        <end position="229"/>
    </location>
</feature>
<evidence type="ECO:0000256" key="2">
    <source>
        <dbReference type="ARBA" id="ARBA00022833"/>
    </source>
</evidence>
<keyword evidence="11" id="KW-1185">Reference proteome</keyword>
<proteinExistence type="predicted"/>
<keyword evidence="4" id="KW-0238">DNA-binding</keyword>
<reference evidence="10 11" key="1">
    <citation type="journal article" date="2019" name="Nat. Ecol. Evol.">
        <title>Megaphylogeny resolves global patterns of mushroom evolution.</title>
        <authorList>
            <person name="Varga T."/>
            <person name="Krizsan K."/>
            <person name="Foldi C."/>
            <person name="Dima B."/>
            <person name="Sanchez-Garcia M."/>
            <person name="Sanchez-Ramirez S."/>
            <person name="Szollosi G.J."/>
            <person name="Szarkandi J.G."/>
            <person name="Papp V."/>
            <person name="Albert L."/>
            <person name="Andreopoulos W."/>
            <person name="Angelini C."/>
            <person name="Antonin V."/>
            <person name="Barry K.W."/>
            <person name="Bougher N.L."/>
            <person name="Buchanan P."/>
            <person name="Buyck B."/>
            <person name="Bense V."/>
            <person name="Catcheside P."/>
            <person name="Chovatia M."/>
            <person name="Cooper J."/>
            <person name="Damon W."/>
            <person name="Desjardin D."/>
            <person name="Finy P."/>
            <person name="Geml J."/>
            <person name="Haridas S."/>
            <person name="Hughes K."/>
            <person name="Justo A."/>
            <person name="Karasinski D."/>
            <person name="Kautmanova I."/>
            <person name="Kiss B."/>
            <person name="Kocsube S."/>
            <person name="Kotiranta H."/>
            <person name="LaButti K.M."/>
            <person name="Lechner B.E."/>
            <person name="Liimatainen K."/>
            <person name="Lipzen A."/>
            <person name="Lukacs Z."/>
            <person name="Mihaltcheva S."/>
            <person name="Morgado L.N."/>
            <person name="Niskanen T."/>
            <person name="Noordeloos M.E."/>
            <person name="Ohm R.A."/>
            <person name="Ortiz-Santana B."/>
            <person name="Ovrebo C."/>
            <person name="Racz N."/>
            <person name="Riley R."/>
            <person name="Savchenko A."/>
            <person name="Shiryaev A."/>
            <person name="Soop K."/>
            <person name="Spirin V."/>
            <person name="Szebenyi C."/>
            <person name="Tomsovsky M."/>
            <person name="Tulloss R.E."/>
            <person name="Uehling J."/>
            <person name="Grigoriev I.V."/>
            <person name="Vagvolgyi C."/>
            <person name="Papp T."/>
            <person name="Martin F.M."/>
            <person name="Miettinen O."/>
            <person name="Hibbett D.S."/>
            <person name="Nagy L.G."/>
        </authorList>
    </citation>
    <scope>NUCLEOTIDE SEQUENCE [LARGE SCALE GENOMIC DNA]</scope>
    <source>
        <strain evidence="10 11">CBS 166.37</strain>
    </source>
</reference>
<gene>
    <name evidence="10" type="ORF">BDQ12DRAFT_124445</name>
</gene>
<evidence type="ECO:0000256" key="1">
    <source>
        <dbReference type="ARBA" id="ARBA00022723"/>
    </source>
</evidence>
<accession>A0A5C3LYI1</accession>
<dbReference type="SMART" id="SM00066">
    <property type="entry name" value="GAL4"/>
    <property type="match status" value="1"/>
</dbReference>
<keyword evidence="2" id="KW-0862">Zinc</keyword>
<evidence type="ECO:0000256" key="4">
    <source>
        <dbReference type="ARBA" id="ARBA00023125"/>
    </source>
</evidence>
<feature type="compositionally biased region" description="Pro residues" evidence="8">
    <location>
        <begin position="230"/>
        <end position="246"/>
    </location>
</feature>
<organism evidence="10 11">
    <name type="scientific">Crucibulum laeve</name>
    <dbReference type="NCBI Taxonomy" id="68775"/>
    <lineage>
        <taxon>Eukaryota</taxon>
        <taxon>Fungi</taxon>
        <taxon>Dikarya</taxon>
        <taxon>Basidiomycota</taxon>
        <taxon>Agaricomycotina</taxon>
        <taxon>Agaricomycetes</taxon>
        <taxon>Agaricomycetidae</taxon>
        <taxon>Agaricales</taxon>
        <taxon>Agaricineae</taxon>
        <taxon>Nidulariaceae</taxon>
        <taxon>Crucibulum</taxon>
    </lineage>
</organism>
<dbReference type="Gene3D" id="4.10.240.10">
    <property type="entry name" value="Zn(2)-C6 fungal-type DNA-binding domain"/>
    <property type="match status" value="1"/>
</dbReference>
<keyword evidence="3" id="KW-0805">Transcription regulation</keyword>
<evidence type="ECO:0000313" key="11">
    <source>
        <dbReference type="Proteomes" id="UP000308652"/>
    </source>
</evidence>
<name>A0A5C3LYI1_9AGAR</name>
<keyword evidence="1" id="KW-0479">Metal-binding</keyword>
<dbReference type="InterPro" id="IPR001138">
    <property type="entry name" value="Zn2Cys6_DnaBD"/>
</dbReference>
<dbReference type="SUPFAM" id="SSF57701">
    <property type="entry name" value="Zn2/Cys6 DNA-binding domain"/>
    <property type="match status" value="1"/>
</dbReference>
<feature type="compositionally biased region" description="Gly residues" evidence="8">
    <location>
        <begin position="315"/>
        <end position="324"/>
    </location>
</feature>
<protein>
    <recommendedName>
        <fullName evidence="7">Transcription activator of gluconeogenesis ERT1</fullName>
    </recommendedName>
</protein>
<feature type="domain" description="Zn(2)-C6 fungal-type" evidence="9">
    <location>
        <begin position="93"/>
        <end position="124"/>
    </location>
</feature>
<dbReference type="OrthoDB" id="5575144at2759"/>
<evidence type="ECO:0000256" key="8">
    <source>
        <dbReference type="SAM" id="MobiDB-lite"/>
    </source>
</evidence>
<evidence type="ECO:0000256" key="3">
    <source>
        <dbReference type="ARBA" id="ARBA00023015"/>
    </source>
</evidence>
<evidence type="ECO:0000256" key="5">
    <source>
        <dbReference type="ARBA" id="ARBA00023163"/>
    </source>
</evidence>
<dbReference type="GO" id="GO:0003677">
    <property type="term" value="F:DNA binding"/>
    <property type="evidence" value="ECO:0007669"/>
    <property type="project" value="UniProtKB-KW"/>
</dbReference>
<dbReference type="PANTHER" id="PTHR47659:SF7">
    <property type="entry name" value="FUNGAL TRANSCRIPTIONAL REGULATORY PROTEIN, N-TERMINAL DOMAIN-CONTAINING PROTEIN"/>
    <property type="match status" value="1"/>
</dbReference>
<sequence length="324" mass="34847">MATMAEQPKATSVPQEHPYPVVLPFPHQGFNGGPYPPPGAPGVYPPPPYFAYPPPAEGMMYAYPPPQGQAFPPPANQTNAAISRPKRKQVKMACTNCAAACKRCDEHRPCERCIKYGISESCVDGQRKERKKGIKRGPYKRKNKSGSDGEWAPTAQTPPSTATTTAAIHAVAAHQYPPPEGYYPTMYYSPPAFIPPTHDGQPGPDGSPPHPNGQPPMMPYYIHPGGYPYPHYPPMYPMPGAPPPQPQQQQQSQSDPQVQKPGEVVAGETNGTDTNGPGKKRARAPKNGEPRPKKPKTGAARAGKDKEDEGDMEQGVGGEGNSAE</sequence>
<feature type="compositionally biased region" description="Pro residues" evidence="8">
    <location>
        <begin position="205"/>
        <end position="218"/>
    </location>
</feature>
<evidence type="ECO:0000256" key="6">
    <source>
        <dbReference type="ARBA" id="ARBA00023242"/>
    </source>
</evidence>
<dbReference type="PANTHER" id="PTHR47659">
    <property type="entry name" value="ZN(II)2CYS6 TRANSCRIPTION FACTOR (EUROFUNG)-RELATED"/>
    <property type="match status" value="1"/>
</dbReference>
<dbReference type="InterPro" id="IPR036864">
    <property type="entry name" value="Zn2-C6_fun-type_DNA-bd_sf"/>
</dbReference>
<dbReference type="CDD" id="cd00067">
    <property type="entry name" value="GAL4"/>
    <property type="match status" value="1"/>
</dbReference>
<keyword evidence="5" id="KW-0804">Transcription</keyword>
<feature type="compositionally biased region" description="Low complexity" evidence="8">
    <location>
        <begin position="152"/>
        <end position="163"/>
    </location>
</feature>